<evidence type="ECO:0000313" key="2">
    <source>
        <dbReference type="EMBL" id="OAQ31913.1"/>
    </source>
</evidence>
<organism evidence="2 3">
    <name type="scientific">Linnemannia elongata AG-77</name>
    <dbReference type="NCBI Taxonomy" id="1314771"/>
    <lineage>
        <taxon>Eukaryota</taxon>
        <taxon>Fungi</taxon>
        <taxon>Fungi incertae sedis</taxon>
        <taxon>Mucoromycota</taxon>
        <taxon>Mortierellomycotina</taxon>
        <taxon>Mortierellomycetes</taxon>
        <taxon>Mortierellales</taxon>
        <taxon>Mortierellaceae</taxon>
        <taxon>Linnemannia</taxon>
    </lineage>
</organism>
<dbReference type="Proteomes" id="UP000078512">
    <property type="component" value="Unassembled WGS sequence"/>
</dbReference>
<accession>A0A197K3Z9</accession>
<feature type="compositionally biased region" description="Basic and acidic residues" evidence="1">
    <location>
        <begin position="46"/>
        <end position="55"/>
    </location>
</feature>
<protein>
    <submittedName>
        <fullName evidence="2">Uncharacterized protein</fullName>
    </submittedName>
</protein>
<evidence type="ECO:0000313" key="3">
    <source>
        <dbReference type="Proteomes" id="UP000078512"/>
    </source>
</evidence>
<feature type="compositionally biased region" description="Acidic residues" evidence="1">
    <location>
        <begin position="56"/>
        <end position="76"/>
    </location>
</feature>
<proteinExistence type="predicted"/>
<gene>
    <name evidence="2" type="ORF">K457DRAFT_16807</name>
</gene>
<feature type="compositionally biased region" description="Polar residues" evidence="1">
    <location>
        <begin position="23"/>
        <end position="32"/>
    </location>
</feature>
<keyword evidence="3" id="KW-1185">Reference proteome</keyword>
<feature type="region of interest" description="Disordered" evidence="1">
    <location>
        <begin position="23"/>
        <end position="92"/>
    </location>
</feature>
<dbReference type="EMBL" id="KV442027">
    <property type="protein sequence ID" value="OAQ31913.1"/>
    <property type="molecule type" value="Genomic_DNA"/>
</dbReference>
<sequence length="92" mass="10084">MNMKQLLRIQLLRLAYHVHNTWSPSGTQSLKDNNIFGKSSPPLTENDFRICIDDTRDADDDNNDDGNDVGGDDVGDGENPREGSGSGDCDDT</sequence>
<dbReference type="AlphaFoldDB" id="A0A197K3Z9"/>
<name>A0A197K3Z9_9FUNG</name>
<evidence type="ECO:0000256" key="1">
    <source>
        <dbReference type="SAM" id="MobiDB-lite"/>
    </source>
</evidence>
<reference evidence="2 3" key="1">
    <citation type="submission" date="2016-05" db="EMBL/GenBank/DDBJ databases">
        <title>Genome sequencing reveals origins of a unique bacterial endosymbiosis in the earliest lineages of terrestrial Fungi.</title>
        <authorList>
            <consortium name="DOE Joint Genome Institute"/>
            <person name="Uehling J."/>
            <person name="Gryganskyi A."/>
            <person name="Hameed K."/>
            <person name="Tschaplinski T."/>
            <person name="Misztal P."/>
            <person name="Wu S."/>
            <person name="Desiro A."/>
            <person name="Vande Pol N."/>
            <person name="Du Z.-Y."/>
            <person name="Zienkiewicz A."/>
            <person name="Zienkiewicz K."/>
            <person name="Morin E."/>
            <person name="Tisserant E."/>
            <person name="Splivallo R."/>
            <person name="Hainaut M."/>
            <person name="Henrissat B."/>
            <person name="Ohm R."/>
            <person name="Kuo A."/>
            <person name="Yan J."/>
            <person name="Lipzen A."/>
            <person name="Nolan M."/>
            <person name="Labutti K."/>
            <person name="Barry K."/>
            <person name="Goldstein A."/>
            <person name="Labbe J."/>
            <person name="Schadt C."/>
            <person name="Tuskan G."/>
            <person name="Grigoriev I."/>
            <person name="Martin F."/>
            <person name="Vilgalys R."/>
            <person name="Bonito G."/>
        </authorList>
    </citation>
    <scope>NUCLEOTIDE SEQUENCE [LARGE SCALE GENOMIC DNA]</scope>
    <source>
        <strain evidence="2 3">AG-77</strain>
    </source>
</reference>